<dbReference type="Pfam" id="PF00564">
    <property type="entry name" value="PB1"/>
    <property type="match status" value="1"/>
</dbReference>
<dbReference type="SMART" id="SM00380">
    <property type="entry name" value="AP2"/>
    <property type="match status" value="1"/>
</dbReference>
<keyword evidence="5" id="KW-0539">Nucleus</keyword>
<keyword evidence="2" id="KW-0805">Transcription regulation</keyword>
<keyword evidence="10" id="KW-1185">Reference proteome</keyword>
<accession>A0AAD8JIC3</accession>
<dbReference type="Gene3D" id="1.20.5.170">
    <property type="match status" value="1"/>
</dbReference>
<dbReference type="Gene3D" id="3.10.20.90">
    <property type="entry name" value="Phosphatidylinositol 3-kinase Catalytic Subunit, Chain A, domain 1"/>
    <property type="match status" value="1"/>
</dbReference>
<evidence type="ECO:0000256" key="5">
    <source>
        <dbReference type="ARBA" id="ARBA00023242"/>
    </source>
</evidence>
<evidence type="ECO:0000256" key="2">
    <source>
        <dbReference type="ARBA" id="ARBA00023015"/>
    </source>
</evidence>
<dbReference type="SUPFAM" id="SSF54171">
    <property type="entry name" value="DNA-binding domain"/>
    <property type="match status" value="1"/>
</dbReference>
<dbReference type="GO" id="GO:0003700">
    <property type="term" value="F:DNA-binding transcription factor activity"/>
    <property type="evidence" value="ECO:0007669"/>
    <property type="project" value="InterPro"/>
</dbReference>
<protein>
    <submittedName>
        <fullName evidence="9">Uncharacterized protein</fullName>
    </submittedName>
</protein>
<feature type="domain" description="PB1" evidence="8">
    <location>
        <begin position="437"/>
        <end position="519"/>
    </location>
</feature>
<dbReference type="InterPro" id="IPR003035">
    <property type="entry name" value="RWP-RK_dom"/>
</dbReference>
<dbReference type="Pfam" id="PF02042">
    <property type="entry name" value="RWP-RK"/>
    <property type="match status" value="1"/>
</dbReference>
<dbReference type="PROSITE" id="PS51032">
    <property type="entry name" value="AP2_ERF"/>
    <property type="match status" value="1"/>
</dbReference>
<dbReference type="InterPro" id="IPR045012">
    <property type="entry name" value="NLP"/>
</dbReference>
<evidence type="ECO:0000256" key="3">
    <source>
        <dbReference type="ARBA" id="ARBA00023125"/>
    </source>
</evidence>
<dbReference type="SUPFAM" id="SSF54277">
    <property type="entry name" value="CAD &amp; PB1 domains"/>
    <property type="match status" value="1"/>
</dbReference>
<dbReference type="SMART" id="SM00666">
    <property type="entry name" value="PB1"/>
    <property type="match status" value="1"/>
</dbReference>
<evidence type="ECO:0000259" key="8">
    <source>
        <dbReference type="PROSITE" id="PS51745"/>
    </source>
</evidence>
<evidence type="ECO:0000259" key="7">
    <source>
        <dbReference type="PROSITE" id="PS51519"/>
    </source>
</evidence>
<sequence length="525" mass="59071">MSEEQKTAPYGLQSNNLEADIWDYNEEDDSDPFDILPTKSAAVDRLKRWRQAAVVLNASRRFRYTLDLKKEEEKKRAITKIRTHAQVIRAALLFQAAGQQVGAEIRDYSSDENHVWLGIYNTVEEAVGSYDHGAFRLGGQNAKLNSPNRVIEKGETVCIGSTSASGQKSQQLPDDHFSVSRWLDDMDLGSGMCLGGFANDTGGGSSQSNKFTAQEEDNIAQPHNGTYTFQHFPSVEIDWDAMRDAILYSERVAAGNKGNKGDEVVKELPVQDAGYAMNAESQSSNFQTEKSPPLRETIEIQKDLLLLDHSHQLPKVEDSVHKEGLVVGAEIYDSCIHALDKTCTEETSKGKSPENVYSYDILSAHFGKLQDDAAKYFDVSRSTFKRICRDHGIKRWPSHKKKLDSQSPCKLRRVNNEEPSRKKSYCSGISPLQDADMITVKATYKEIAIKFEVLDSSGMIDLEDNVIERLKMERGTFSIKYQDDEGDWVLIACDKDLQKCMKTSRLLKKTTIKMLVDRPINHYAS</sequence>
<dbReference type="GO" id="GO:0005516">
    <property type="term" value="F:calmodulin binding"/>
    <property type="evidence" value="ECO:0007669"/>
    <property type="project" value="InterPro"/>
</dbReference>
<proteinExistence type="predicted"/>
<feature type="domain" description="RWP-RK" evidence="7">
    <location>
        <begin position="340"/>
        <end position="424"/>
    </location>
</feature>
<evidence type="ECO:0000259" key="6">
    <source>
        <dbReference type="PROSITE" id="PS51032"/>
    </source>
</evidence>
<gene>
    <name evidence="9" type="ORF">POM88_002652</name>
</gene>
<dbReference type="PANTHER" id="PTHR32002:SF35">
    <property type="entry name" value="PROTEIN NLP6"/>
    <property type="match status" value="1"/>
</dbReference>
<evidence type="ECO:0000256" key="1">
    <source>
        <dbReference type="ARBA" id="ARBA00004123"/>
    </source>
</evidence>
<dbReference type="PROSITE" id="PS00387">
    <property type="entry name" value="PPASE"/>
    <property type="match status" value="1"/>
</dbReference>
<dbReference type="InterPro" id="IPR016177">
    <property type="entry name" value="DNA-bd_dom_sf"/>
</dbReference>
<dbReference type="EMBL" id="JAUIZM010000001">
    <property type="protein sequence ID" value="KAK1403047.1"/>
    <property type="molecule type" value="Genomic_DNA"/>
</dbReference>
<dbReference type="AlphaFoldDB" id="A0AAD8JIC3"/>
<name>A0AAD8JIC3_9APIA</name>
<dbReference type="GO" id="GO:0005634">
    <property type="term" value="C:nucleus"/>
    <property type="evidence" value="ECO:0007669"/>
    <property type="project" value="UniProtKB-SubCell"/>
</dbReference>
<dbReference type="Pfam" id="PF12515">
    <property type="entry name" value="CaATP_NAI"/>
    <property type="match status" value="1"/>
</dbReference>
<dbReference type="PROSITE" id="PS51519">
    <property type="entry name" value="RWP_RK"/>
    <property type="match status" value="1"/>
</dbReference>
<keyword evidence="4" id="KW-0804">Transcription</keyword>
<keyword evidence="3" id="KW-0238">DNA-binding</keyword>
<dbReference type="PROSITE" id="PS51745">
    <property type="entry name" value="PB1"/>
    <property type="match status" value="1"/>
</dbReference>
<comment type="caution">
    <text evidence="9">The sequence shown here is derived from an EMBL/GenBank/DDBJ whole genome shotgun (WGS) entry which is preliminary data.</text>
</comment>
<dbReference type="InterPro" id="IPR024750">
    <property type="entry name" value="Ca_ATPase_N_dom"/>
</dbReference>
<evidence type="ECO:0000256" key="4">
    <source>
        <dbReference type="ARBA" id="ARBA00023163"/>
    </source>
</evidence>
<feature type="domain" description="AP2/ERF" evidence="6">
    <location>
        <begin position="74"/>
        <end position="147"/>
    </location>
</feature>
<comment type="subcellular location">
    <subcellularLocation>
        <location evidence="1">Nucleus</location>
    </subcellularLocation>
</comment>
<dbReference type="GO" id="GO:0003677">
    <property type="term" value="F:DNA binding"/>
    <property type="evidence" value="ECO:0007669"/>
    <property type="project" value="UniProtKB-KW"/>
</dbReference>
<evidence type="ECO:0000313" key="9">
    <source>
        <dbReference type="EMBL" id="KAK1403047.1"/>
    </source>
</evidence>
<organism evidence="9 10">
    <name type="scientific">Heracleum sosnowskyi</name>
    <dbReference type="NCBI Taxonomy" id="360622"/>
    <lineage>
        <taxon>Eukaryota</taxon>
        <taxon>Viridiplantae</taxon>
        <taxon>Streptophyta</taxon>
        <taxon>Embryophyta</taxon>
        <taxon>Tracheophyta</taxon>
        <taxon>Spermatophyta</taxon>
        <taxon>Magnoliopsida</taxon>
        <taxon>eudicotyledons</taxon>
        <taxon>Gunneridae</taxon>
        <taxon>Pentapetalae</taxon>
        <taxon>asterids</taxon>
        <taxon>campanulids</taxon>
        <taxon>Apiales</taxon>
        <taxon>Apiaceae</taxon>
        <taxon>Apioideae</taxon>
        <taxon>apioid superclade</taxon>
        <taxon>Tordylieae</taxon>
        <taxon>Tordyliinae</taxon>
        <taxon>Heracleum</taxon>
    </lineage>
</organism>
<evidence type="ECO:0000313" key="10">
    <source>
        <dbReference type="Proteomes" id="UP001237642"/>
    </source>
</evidence>
<dbReference type="PANTHER" id="PTHR32002">
    <property type="entry name" value="PROTEIN NLP8"/>
    <property type="match status" value="1"/>
</dbReference>
<dbReference type="InterPro" id="IPR053793">
    <property type="entry name" value="PB1-like"/>
</dbReference>
<dbReference type="InterPro" id="IPR001471">
    <property type="entry name" value="AP2/ERF_dom"/>
</dbReference>
<dbReference type="Proteomes" id="UP001237642">
    <property type="component" value="Unassembled WGS sequence"/>
</dbReference>
<dbReference type="InterPro" id="IPR000270">
    <property type="entry name" value="PB1_dom"/>
</dbReference>
<reference evidence="9" key="1">
    <citation type="submission" date="2023-02" db="EMBL/GenBank/DDBJ databases">
        <title>Genome of toxic invasive species Heracleum sosnowskyi carries increased number of genes despite the absence of recent whole-genome duplications.</title>
        <authorList>
            <person name="Schelkunov M."/>
            <person name="Shtratnikova V."/>
            <person name="Makarenko M."/>
            <person name="Klepikova A."/>
            <person name="Omelchenko D."/>
            <person name="Novikova G."/>
            <person name="Obukhova E."/>
            <person name="Bogdanov V."/>
            <person name="Penin A."/>
            <person name="Logacheva M."/>
        </authorList>
    </citation>
    <scope>NUCLEOTIDE SEQUENCE</scope>
    <source>
        <strain evidence="9">Hsosn_3</strain>
        <tissue evidence="9">Leaf</tissue>
    </source>
</reference>
<reference evidence="9" key="2">
    <citation type="submission" date="2023-05" db="EMBL/GenBank/DDBJ databases">
        <authorList>
            <person name="Schelkunov M.I."/>
        </authorList>
    </citation>
    <scope>NUCLEOTIDE SEQUENCE</scope>
    <source>
        <strain evidence="9">Hsosn_3</strain>
        <tissue evidence="9">Leaf</tissue>
    </source>
</reference>
<dbReference type="FunFam" id="1.20.5.170:FF:000029">
    <property type="entry name" value="Calcium-transporting ATPase"/>
    <property type="match status" value="1"/>
</dbReference>